<dbReference type="Proteomes" id="UP000785679">
    <property type="component" value="Unassembled WGS sequence"/>
</dbReference>
<evidence type="ECO:0000313" key="1">
    <source>
        <dbReference type="EMBL" id="TNV76270.1"/>
    </source>
</evidence>
<name>A0A8J8NLF4_HALGN</name>
<keyword evidence="2" id="KW-1185">Reference proteome</keyword>
<sequence length="86" mass="10273">MVYLQLKVPKQTGSRTFRFQQTSPLNVSQWSPRNSHSAVSNESRHFRAYTVSLRELAWIGLLLDKHWKPFHYDVQHNDYPCWEVQV</sequence>
<proteinExistence type="predicted"/>
<dbReference type="AlphaFoldDB" id="A0A8J8NLF4"/>
<comment type="caution">
    <text evidence="1">The sequence shown here is derived from an EMBL/GenBank/DDBJ whole genome shotgun (WGS) entry which is preliminary data.</text>
</comment>
<reference evidence="1" key="1">
    <citation type="submission" date="2019-06" db="EMBL/GenBank/DDBJ databases">
        <authorList>
            <person name="Zheng W."/>
        </authorList>
    </citation>
    <scope>NUCLEOTIDE SEQUENCE</scope>
    <source>
        <strain evidence="1">QDHG01</strain>
    </source>
</reference>
<organism evidence="1 2">
    <name type="scientific">Halteria grandinella</name>
    <dbReference type="NCBI Taxonomy" id="5974"/>
    <lineage>
        <taxon>Eukaryota</taxon>
        <taxon>Sar</taxon>
        <taxon>Alveolata</taxon>
        <taxon>Ciliophora</taxon>
        <taxon>Intramacronucleata</taxon>
        <taxon>Spirotrichea</taxon>
        <taxon>Stichotrichia</taxon>
        <taxon>Sporadotrichida</taxon>
        <taxon>Halteriidae</taxon>
        <taxon>Halteria</taxon>
    </lineage>
</organism>
<gene>
    <name evidence="1" type="ORF">FGO68_gene7508</name>
</gene>
<accession>A0A8J8NLF4</accession>
<dbReference type="EMBL" id="RRYP01013887">
    <property type="protein sequence ID" value="TNV76270.1"/>
    <property type="molecule type" value="Genomic_DNA"/>
</dbReference>
<evidence type="ECO:0000313" key="2">
    <source>
        <dbReference type="Proteomes" id="UP000785679"/>
    </source>
</evidence>
<protein>
    <submittedName>
        <fullName evidence="1">Uncharacterized protein</fullName>
    </submittedName>
</protein>